<protein>
    <submittedName>
        <fullName evidence="1">Uncharacterized protein</fullName>
    </submittedName>
</protein>
<gene>
    <name evidence="1" type="ORF">S12H4_23771</name>
</gene>
<proteinExistence type="predicted"/>
<reference evidence="1" key="1">
    <citation type="journal article" date="2014" name="Front. Microbiol.">
        <title>High frequency of phylogenetically diverse reductive dehalogenase-homologous genes in deep subseafloor sedimentary metagenomes.</title>
        <authorList>
            <person name="Kawai M."/>
            <person name="Futagami T."/>
            <person name="Toyoda A."/>
            <person name="Takaki Y."/>
            <person name="Nishi S."/>
            <person name="Hori S."/>
            <person name="Arai W."/>
            <person name="Tsubouchi T."/>
            <person name="Morono Y."/>
            <person name="Uchiyama I."/>
            <person name="Ito T."/>
            <person name="Fujiyama A."/>
            <person name="Inagaki F."/>
            <person name="Takami H."/>
        </authorList>
    </citation>
    <scope>NUCLEOTIDE SEQUENCE</scope>
    <source>
        <strain evidence="1">Expedition CK06-06</strain>
    </source>
</reference>
<name>X1SZC4_9ZZZZ</name>
<dbReference type="AlphaFoldDB" id="X1SZC4"/>
<sequence>MIIRKDSLKPIDFSGLKIYDFTEGLELSSSFALIQIPPNTP</sequence>
<accession>X1SZC4</accession>
<dbReference type="EMBL" id="BARW01012705">
    <property type="protein sequence ID" value="GAI73179.1"/>
    <property type="molecule type" value="Genomic_DNA"/>
</dbReference>
<evidence type="ECO:0000313" key="1">
    <source>
        <dbReference type="EMBL" id="GAI73179.1"/>
    </source>
</evidence>
<comment type="caution">
    <text evidence="1">The sequence shown here is derived from an EMBL/GenBank/DDBJ whole genome shotgun (WGS) entry which is preliminary data.</text>
</comment>
<organism evidence="1">
    <name type="scientific">marine sediment metagenome</name>
    <dbReference type="NCBI Taxonomy" id="412755"/>
    <lineage>
        <taxon>unclassified sequences</taxon>
        <taxon>metagenomes</taxon>
        <taxon>ecological metagenomes</taxon>
    </lineage>
</organism>
<feature type="non-terminal residue" evidence="1">
    <location>
        <position position="41"/>
    </location>
</feature>